<comment type="caution">
    <text evidence="2">The sequence shown here is derived from an EMBL/GenBank/DDBJ whole genome shotgun (WGS) entry which is preliminary data.</text>
</comment>
<evidence type="ECO:0000313" key="2">
    <source>
        <dbReference type="EMBL" id="GBP87407.1"/>
    </source>
</evidence>
<feature type="compositionally biased region" description="Polar residues" evidence="1">
    <location>
        <begin position="9"/>
        <end position="22"/>
    </location>
</feature>
<feature type="region of interest" description="Disordered" evidence="1">
    <location>
        <begin position="1"/>
        <end position="27"/>
    </location>
</feature>
<evidence type="ECO:0000256" key="1">
    <source>
        <dbReference type="SAM" id="MobiDB-lite"/>
    </source>
</evidence>
<name>A0A4C1ZLC0_EUMVA</name>
<dbReference type="EMBL" id="BGZK01001857">
    <property type="protein sequence ID" value="GBP87407.1"/>
    <property type="molecule type" value="Genomic_DNA"/>
</dbReference>
<proteinExistence type="predicted"/>
<dbReference type="Proteomes" id="UP000299102">
    <property type="component" value="Unassembled WGS sequence"/>
</dbReference>
<organism evidence="2 3">
    <name type="scientific">Eumeta variegata</name>
    <name type="common">Bagworm moth</name>
    <name type="synonym">Eumeta japonica</name>
    <dbReference type="NCBI Taxonomy" id="151549"/>
    <lineage>
        <taxon>Eukaryota</taxon>
        <taxon>Metazoa</taxon>
        <taxon>Ecdysozoa</taxon>
        <taxon>Arthropoda</taxon>
        <taxon>Hexapoda</taxon>
        <taxon>Insecta</taxon>
        <taxon>Pterygota</taxon>
        <taxon>Neoptera</taxon>
        <taxon>Endopterygota</taxon>
        <taxon>Lepidoptera</taxon>
        <taxon>Glossata</taxon>
        <taxon>Ditrysia</taxon>
        <taxon>Tineoidea</taxon>
        <taxon>Psychidae</taxon>
        <taxon>Oiketicinae</taxon>
        <taxon>Eumeta</taxon>
    </lineage>
</organism>
<feature type="compositionally biased region" description="Low complexity" evidence="1">
    <location>
        <begin position="59"/>
        <end position="68"/>
    </location>
</feature>
<feature type="region of interest" description="Disordered" evidence="1">
    <location>
        <begin position="41"/>
        <end position="82"/>
    </location>
</feature>
<protein>
    <submittedName>
        <fullName evidence="2">Uncharacterized protein</fullName>
    </submittedName>
</protein>
<accession>A0A4C1ZLC0</accession>
<dbReference type="AlphaFoldDB" id="A0A4C1ZLC0"/>
<keyword evidence="3" id="KW-1185">Reference proteome</keyword>
<sequence>MVDRFVTRNEYQQPTQFQGTRQSNEKNKLLFQSGRAERLKWKRNRISSGSARGVRSDLSRAASGPRSRPGGRGRARGELEVGSNPKRMVTLYPRSVVNERCFDGQRRADYV</sequence>
<evidence type="ECO:0000313" key="3">
    <source>
        <dbReference type="Proteomes" id="UP000299102"/>
    </source>
</evidence>
<reference evidence="2 3" key="1">
    <citation type="journal article" date="2019" name="Commun. Biol.">
        <title>The bagworm genome reveals a unique fibroin gene that provides high tensile strength.</title>
        <authorList>
            <person name="Kono N."/>
            <person name="Nakamura H."/>
            <person name="Ohtoshi R."/>
            <person name="Tomita M."/>
            <person name="Numata K."/>
            <person name="Arakawa K."/>
        </authorList>
    </citation>
    <scope>NUCLEOTIDE SEQUENCE [LARGE SCALE GENOMIC DNA]</scope>
</reference>
<gene>
    <name evidence="2" type="ORF">EVAR_67569_1</name>
</gene>